<organism evidence="3 4">
    <name type="scientific">Saccharothrix espanaensis (strain ATCC 51144 / DSM 44229 / JCM 9112 / NBRC 15066 / NRRL 15764)</name>
    <dbReference type="NCBI Taxonomy" id="1179773"/>
    <lineage>
        <taxon>Bacteria</taxon>
        <taxon>Bacillati</taxon>
        <taxon>Actinomycetota</taxon>
        <taxon>Actinomycetes</taxon>
        <taxon>Pseudonocardiales</taxon>
        <taxon>Pseudonocardiaceae</taxon>
        <taxon>Saccharothrix</taxon>
    </lineage>
</organism>
<feature type="chain" id="PRO_5003835913" evidence="2">
    <location>
        <begin position="28"/>
        <end position="455"/>
    </location>
</feature>
<dbReference type="STRING" id="1179773.BN6_67000"/>
<feature type="region of interest" description="Disordered" evidence="1">
    <location>
        <begin position="31"/>
        <end position="54"/>
    </location>
</feature>
<protein>
    <submittedName>
        <fullName evidence="3">Uncharacterized protein</fullName>
    </submittedName>
</protein>
<dbReference type="EMBL" id="HE804045">
    <property type="protein sequence ID" value="CCH33937.1"/>
    <property type="molecule type" value="Genomic_DNA"/>
</dbReference>
<dbReference type="SUPFAM" id="SSF53474">
    <property type="entry name" value="alpha/beta-Hydrolases"/>
    <property type="match status" value="1"/>
</dbReference>
<dbReference type="eggNOG" id="COG1073">
    <property type="taxonomic scope" value="Bacteria"/>
</dbReference>
<keyword evidence="2" id="KW-0732">Signal</keyword>
<dbReference type="Proteomes" id="UP000006281">
    <property type="component" value="Chromosome"/>
</dbReference>
<dbReference type="Gene3D" id="3.40.50.1820">
    <property type="entry name" value="alpha/beta hydrolase"/>
    <property type="match status" value="1"/>
</dbReference>
<gene>
    <name evidence="3" type="ordered locus">BN6_67000</name>
</gene>
<dbReference type="InterPro" id="IPR029058">
    <property type="entry name" value="AB_hydrolase_fold"/>
</dbReference>
<feature type="compositionally biased region" description="Low complexity" evidence="1">
    <location>
        <begin position="31"/>
        <end position="49"/>
    </location>
</feature>
<proteinExistence type="predicted"/>
<reference evidence="3 4" key="1">
    <citation type="journal article" date="2012" name="BMC Genomics">
        <title>Complete genome sequence of Saccharothrix espanaensis DSM 44229T and comparison to the other completely sequenced Pseudonocardiaceae.</title>
        <authorList>
            <person name="Strobel T."/>
            <person name="Al-Dilaimi A."/>
            <person name="Blom J."/>
            <person name="Gessner A."/>
            <person name="Kalinowski J."/>
            <person name="Luzhetska M."/>
            <person name="Puhler A."/>
            <person name="Szczepanowski R."/>
            <person name="Bechthold A."/>
            <person name="Ruckert C."/>
        </authorList>
    </citation>
    <scope>NUCLEOTIDE SEQUENCE [LARGE SCALE GENOMIC DNA]</scope>
    <source>
        <strain evidence="4">ATCC 51144 / DSM 44229 / JCM 9112 / NBRC 15066 / NRRL 15764</strain>
    </source>
</reference>
<accession>K0K8R6</accession>
<name>K0K8R6_SACES</name>
<evidence type="ECO:0000313" key="4">
    <source>
        <dbReference type="Proteomes" id="UP000006281"/>
    </source>
</evidence>
<dbReference type="HOGENOM" id="CLU_042159_0_0_11"/>
<feature type="signal peptide" evidence="2">
    <location>
        <begin position="1"/>
        <end position="27"/>
    </location>
</feature>
<sequence>MVSTIGVMRRILGVVSVLALLFAAASAVPVDPARPDATTSDARSAASDDQPLPGYTIANPVLSPSLVGGEPSRVVQGVHKHAGFAIEVPPRWNGRLVMWAHGYRGPGTTLVVEEPGYELRKRLLEQGFAWASSSYYANGYDVRAGVESTHDLAVRFAELVGKPEDVFVVGVSMGGHVIGRSLEEYPGFYRAALPMCGVLGDQELFDYLLDYQLVAQALAGVDAFPLPRDYPAVAVPKIKSALGLYGTPTERGEQLAAFVTQRSGGERPGARAAFAHWKDFLFDLVGTVQPKPGLAFNPIGVATNLDTRYAPNAPVDLDRVVERTAPADLGARLAPELTEVPQVVGRPGAPVLSLHGLGDLFVPFSMEQQYQRDVRAHGRSHLLAQRAIRAVEHCDFSPAEVGWAWDDLVTWVDTGTQPAADVVDDPAAVADPRYGCRFTDAAARGTGTRGLFPPC</sequence>
<evidence type="ECO:0000256" key="2">
    <source>
        <dbReference type="SAM" id="SignalP"/>
    </source>
</evidence>
<dbReference type="AlphaFoldDB" id="K0K8R6"/>
<keyword evidence="4" id="KW-1185">Reference proteome</keyword>
<dbReference type="PATRIC" id="fig|1179773.3.peg.6755"/>
<evidence type="ECO:0000313" key="3">
    <source>
        <dbReference type="EMBL" id="CCH33937.1"/>
    </source>
</evidence>
<evidence type="ECO:0000256" key="1">
    <source>
        <dbReference type="SAM" id="MobiDB-lite"/>
    </source>
</evidence>
<dbReference type="KEGG" id="sesp:BN6_67000"/>